<evidence type="ECO:0000256" key="1">
    <source>
        <dbReference type="SAM" id="MobiDB-lite"/>
    </source>
</evidence>
<evidence type="ECO:0000313" key="3">
    <source>
        <dbReference type="EMBL" id="CAB4191148.1"/>
    </source>
</evidence>
<gene>
    <name evidence="3" type="ORF">UFOVP1228_11</name>
    <name evidence="4" type="ORF">UFOVP1481_27</name>
    <name evidence="2" type="ORF">UFOVP956_11</name>
</gene>
<accession>A0A6J5RBN7</accession>
<dbReference type="EMBL" id="LR796902">
    <property type="protein sequence ID" value="CAB4173519.1"/>
    <property type="molecule type" value="Genomic_DNA"/>
</dbReference>
<protein>
    <recommendedName>
        <fullName evidence="5">AP2/ERF domain-containing protein</fullName>
    </recommendedName>
</protein>
<dbReference type="GO" id="GO:0003677">
    <property type="term" value="F:DNA binding"/>
    <property type="evidence" value="ECO:0007669"/>
    <property type="project" value="InterPro"/>
</dbReference>
<evidence type="ECO:0000313" key="2">
    <source>
        <dbReference type="EMBL" id="CAB4173519.1"/>
    </source>
</evidence>
<dbReference type="EMBL" id="LR797176">
    <property type="protein sequence ID" value="CAB4191148.1"/>
    <property type="molecule type" value="Genomic_DNA"/>
</dbReference>
<organism evidence="3">
    <name type="scientific">uncultured Caudovirales phage</name>
    <dbReference type="NCBI Taxonomy" id="2100421"/>
    <lineage>
        <taxon>Viruses</taxon>
        <taxon>Duplodnaviria</taxon>
        <taxon>Heunggongvirae</taxon>
        <taxon>Uroviricota</taxon>
        <taxon>Caudoviricetes</taxon>
        <taxon>Peduoviridae</taxon>
        <taxon>Maltschvirus</taxon>
        <taxon>Maltschvirus maltsch</taxon>
    </lineage>
</organism>
<feature type="region of interest" description="Disordered" evidence="1">
    <location>
        <begin position="67"/>
        <end position="93"/>
    </location>
</feature>
<sequence>MRGACFDKSKGRWRAFIYVDAAVTWLGCFPSEEEAHLWAIKAEEILPTLDPSLTSKKILNILHAPDGRKVPWTDEHRARHRASHQKTSSGEKK</sequence>
<evidence type="ECO:0000313" key="4">
    <source>
        <dbReference type="EMBL" id="CAB4215466.1"/>
    </source>
</evidence>
<feature type="compositionally biased region" description="Basic and acidic residues" evidence="1">
    <location>
        <begin position="67"/>
        <end position="77"/>
    </location>
</feature>
<reference evidence="3" key="1">
    <citation type="submission" date="2020-05" db="EMBL/GenBank/DDBJ databases">
        <authorList>
            <person name="Chiriac C."/>
            <person name="Salcher M."/>
            <person name="Ghai R."/>
            <person name="Kavagutti S V."/>
        </authorList>
    </citation>
    <scope>NUCLEOTIDE SEQUENCE</scope>
</reference>
<name>A0A6J5RBN7_9CAUD</name>
<dbReference type="SUPFAM" id="SSF54171">
    <property type="entry name" value="DNA-binding domain"/>
    <property type="match status" value="1"/>
</dbReference>
<proteinExistence type="predicted"/>
<evidence type="ECO:0008006" key="5">
    <source>
        <dbReference type="Google" id="ProtNLM"/>
    </source>
</evidence>
<dbReference type="EMBL" id="LR797429">
    <property type="protein sequence ID" value="CAB4215466.1"/>
    <property type="molecule type" value="Genomic_DNA"/>
</dbReference>
<dbReference type="InterPro" id="IPR016177">
    <property type="entry name" value="DNA-bd_dom_sf"/>
</dbReference>